<evidence type="ECO:0000313" key="2">
    <source>
        <dbReference type="Proteomes" id="UP000037997"/>
    </source>
</evidence>
<sequence>MQYFVTIYIDPIFELEGFTHAFLGLTHTHPDELDKIDSQTRMQKLKNADWKDFDKNWYEKIYPTINPYVLGYDNSNDEGFFGFGSATSPIKMLKDKLFSDGNAGKVFENNQYLVSPDSKTNSYVDWKIRSKETFSNRCVLEISQEQYQTLLQSIQDDVYETSFVGSQGEIKNEKFIYDITNNNCVTWVLNKLDSIGIEIIDNEEWLPDNISIRDSLLMKFPYLKFYNTTFCKFQSIDSNLESIKGAKAFRYWARTMIENNYMCYVDENTLEKEVQVFCKRDTDNQKL</sequence>
<dbReference type="EMBL" id="JNOC01000073">
    <property type="protein sequence ID" value="KPH54996.1"/>
    <property type="molecule type" value="Genomic_DNA"/>
</dbReference>
<name>A0A0N1EAM3_9HELI</name>
<comment type="caution">
    <text evidence="1">The sequence shown here is derived from an EMBL/GenBank/DDBJ whole genome shotgun (WGS) entry which is preliminary data.</text>
</comment>
<accession>A0A0N1EAM3</accession>
<feature type="non-terminal residue" evidence="1">
    <location>
        <position position="287"/>
    </location>
</feature>
<dbReference type="AlphaFoldDB" id="A0A0N1EAM3"/>
<dbReference type="RefSeq" id="WP_054198522.1">
    <property type="nucleotide sequence ID" value="NZ_JNOC01000073.1"/>
</dbReference>
<protein>
    <submittedName>
        <fullName evidence="1">Uncharacterized protein</fullName>
    </submittedName>
</protein>
<dbReference type="Proteomes" id="UP000037997">
    <property type="component" value="Unassembled WGS sequence"/>
</dbReference>
<gene>
    <name evidence="1" type="ORF">HPU229334_11145</name>
</gene>
<dbReference type="PATRIC" id="fig|35818.11.peg.2204"/>
<organism evidence="1 2">
    <name type="scientific">Helicobacter pullorum</name>
    <dbReference type="NCBI Taxonomy" id="35818"/>
    <lineage>
        <taxon>Bacteria</taxon>
        <taxon>Pseudomonadati</taxon>
        <taxon>Campylobacterota</taxon>
        <taxon>Epsilonproteobacteria</taxon>
        <taxon>Campylobacterales</taxon>
        <taxon>Helicobacteraceae</taxon>
        <taxon>Helicobacter</taxon>
    </lineage>
</organism>
<reference evidence="1 2" key="1">
    <citation type="submission" date="2014-06" db="EMBL/GenBank/DDBJ databases">
        <title>Helicobacter pullorum isolates in fresh chicken meat - phenotypic and genotypic features.</title>
        <authorList>
            <person name="Borges V."/>
            <person name="Santos A."/>
            <person name="Correia C.B."/>
            <person name="Saraiva M."/>
            <person name="Menard A."/>
            <person name="Vieira L."/>
            <person name="Sampaio D.A."/>
            <person name="Gomes J.P."/>
            <person name="Oleastro M."/>
        </authorList>
    </citation>
    <scope>NUCLEOTIDE SEQUENCE [LARGE SCALE GENOMIC DNA]</scope>
    <source>
        <strain evidence="1 2">229334/12</strain>
    </source>
</reference>
<evidence type="ECO:0000313" key="1">
    <source>
        <dbReference type="EMBL" id="KPH54996.1"/>
    </source>
</evidence>
<proteinExistence type="predicted"/>